<organism evidence="9">
    <name type="scientific">Dichomitus squalens</name>
    <dbReference type="NCBI Taxonomy" id="114155"/>
    <lineage>
        <taxon>Eukaryota</taxon>
        <taxon>Fungi</taxon>
        <taxon>Dikarya</taxon>
        <taxon>Basidiomycota</taxon>
        <taxon>Agaricomycotina</taxon>
        <taxon>Agaricomycetes</taxon>
        <taxon>Polyporales</taxon>
        <taxon>Polyporaceae</taxon>
        <taxon>Dichomitus</taxon>
    </lineage>
</organism>
<accession>A0A4Q9MNC0</accession>
<name>A0A4Q9MNC0_9APHY</name>
<dbReference type="PROSITE" id="PS51914">
    <property type="entry name" value="MRH"/>
    <property type="match status" value="1"/>
</dbReference>
<dbReference type="GO" id="GO:0006491">
    <property type="term" value="P:N-glycan processing"/>
    <property type="evidence" value="ECO:0007669"/>
    <property type="project" value="TreeGrafter"/>
</dbReference>
<dbReference type="OrthoDB" id="28322at2759"/>
<feature type="coiled-coil region" evidence="5">
    <location>
        <begin position="150"/>
        <end position="177"/>
    </location>
</feature>
<feature type="domain" description="MRH" evidence="8">
    <location>
        <begin position="445"/>
        <end position="552"/>
    </location>
</feature>
<sequence length="563" mass="62668">MHPWLLLLLPLHVLASKDRLLGVSPDLVARYVPTKKGSAETWQCLDGSKTIDWSSVNDDYCDCTDGTDEPGTSACPDSRFYCVNAGHIGSYIPSTRVRDGLCEPECCDGSDEPEGVCPNVCKQVGEEYRERVKAENKLRKTGSKIRSTYLAFAQKEKKRLEEEIASSAQEISAREKEVARLRGTSFSGPLCIASSHTGLDLVERTESLSAAALEEKKSSPLYQSLITHHAALKSLQREHKKHLERETALGEILDQLRTGYNPNYQDMAVLEAVRGWEQLAGLPHINDVGKEDENPDELGSDESEAASEEEQLEEGIWSTEQLEHQLDDLLATDYEGLLIEHDKHVGAPASPTSILFNLSAYLPDAVVPQYEALRDQLVSWLELLGLAQSKTDTAADTSKAQKTLGDAEHNLNLARREKEDKERELSRLFDPEWYGPDGEWKKLAGTCIEKESGDYVYEVCLFDEARQKPLKGGQTFSLGKFAEWNNAEGIEKGSPAYYSKQHYTRGAKCWNGPQRSVTLDMSCGLENAVLSVAELEKCEYEFKVTTPALCLPLSASDIKREEL</sequence>
<dbReference type="EMBL" id="ML143429">
    <property type="protein sequence ID" value="TBU27671.1"/>
    <property type="molecule type" value="Genomic_DNA"/>
</dbReference>
<dbReference type="SUPFAM" id="SSF50911">
    <property type="entry name" value="Mannose 6-phosphate receptor domain"/>
    <property type="match status" value="1"/>
</dbReference>
<dbReference type="GO" id="GO:0017177">
    <property type="term" value="C:glucosidase II complex"/>
    <property type="evidence" value="ECO:0007669"/>
    <property type="project" value="TreeGrafter"/>
</dbReference>
<feature type="chain" id="PRO_5020709604" description="Glucosidase 2 subunit beta" evidence="7">
    <location>
        <begin position="16"/>
        <end position="563"/>
    </location>
</feature>
<dbReference type="InterPro" id="IPR044865">
    <property type="entry name" value="MRH_dom"/>
</dbReference>
<feature type="signal peptide" evidence="7">
    <location>
        <begin position="1"/>
        <end position="15"/>
    </location>
</feature>
<dbReference type="Gene3D" id="2.70.130.10">
    <property type="entry name" value="Mannose-6-phosphate receptor binding domain"/>
    <property type="match status" value="1"/>
</dbReference>
<evidence type="ECO:0000256" key="5">
    <source>
        <dbReference type="SAM" id="Coils"/>
    </source>
</evidence>
<dbReference type="InterPro" id="IPR036607">
    <property type="entry name" value="PRKCSH"/>
</dbReference>
<evidence type="ECO:0000256" key="6">
    <source>
        <dbReference type="SAM" id="MobiDB-lite"/>
    </source>
</evidence>
<gene>
    <name evidence="9" type="ORF">BD311DRAFT_696076</name>
</gene>
<dbReference type="Proteomes" id="UP000292957">
    <property type="component" value="Unassembled WGS sequence"/>
</dbReference>
<dbReference type="InterPro" id="IPR039794">
    <property type="entry name" value="Gtb1-like"/>
</dbReference>
<dbReference type="InterPro" id="IPR028146">
    <property type="entry name" value="PRKCSH_N"/>
</dbReference>
<dbReference type="AlphaFoldDB" id="A0A4Q9MNC0"/>
<evidence type="ECO:0000259" key="8">
    <source>
        <dbReference type="PROSITE" id="PS51914"/>
    </source>
</evidence>
<evidence type="ECO:0000256" key="1">
    <source>
        <dbReference type="ARBA" id="ARBA00022387"/>
    </source>
</evidence>
<dbReference type="Pfam" id="PF12999">
    <property type="entry name" value="PRKCSH-like"/>
    <property type="match status" value="1"/>
</dbReference>
<keyword evidence="4" id="KW-1015">Disulfide bond</keyword>
<evidence type="ECO:0000313" key="9">
    <source>
        <dbReference type="EMBL" id="TBU27671.1"/>
    </source>
</evidence>
<dbReference type="Pfam" id="PF13015">
    <property type="entry name" value="PRKCSH_1"/>
    <property type="match status" value="1"/>
</dbReference>
<evidence type="ECO:0000256" key="4">
    <source>
        <dbReference type="ARBA" id="ARBA00023157"/>
    </source>
</evidence>
<reference evidence="9" key="1">
    <citation type="submission" date="2019-01" db="EMBL/GenBank/DDBJ databases">
        <title>Draft genome sequences of three monokaryotic isolates of the white-rot basidiomycete fungus Dichomitus squalens.</title>
        <authorList>
            <consortium name="DOE Joint Genome Institute"/>
            <person name="Lopez S.C."/>
            <person name="Andreopoulos B."/>
            <person name="Pangilinan J."/>
            <person name="Lipzen A."/>
            <person name="Riley R."/>
            <person name="Ahrendt S."/>
            <person name="Ng V."/>
            <person name="Barry K."/>
            <person name="Daum C."/>
            <person name="Grigoriev I.V."/>
            <person name="Hilden K.S."/>
            <person name="Makela M.R."/>
            <person name="de Vries R.P."/>
        </authorList>
    </citation>
    <scope>NUCLEOTIDE SEQUENCE [LARGE SCALE GENOMIC DNA]</scope>
    <source>
        <strain evidence="9">OM18370.1</strain>
    </source>
</reference>
<keyword evidence="2 7" id="KW-0732">Signal</keyword>
<dbReference type="PANTHER" id="PTHR12630">
    <property type="entry name" value="N-LINKED OLIGOSACCHARIDE PROCESSING"/>
    <property type="match status" value="1"/>
</dbReference>
<keyword evidence="3" id="KW-0256">Endoplasmic reticulum</keyword>
<feature type="compositionally biased region" description="Acidic residues" evidence="6">
    <location>
        <begin position="293"/>
        <end position="313"/>
    </location>
</feature>
<keyword evidence="5" id="KW-0175">Coiled coil</keyword>
<feature type="region of interest" description="Disordered" evidence="6">
    <location>
        <begin position="285"/>
        <end position="314"/>
    </location>
</feature>
<dbReference type="PANTHER" id="PTHR12630:SF1">
    <property type="entry name" value="GLUCOSIDASE 2 SUBUNIT BETA"/>
    <property type="match status" value="1"/>
</dbReference>
<evidence type="ECO:0000256" key="2">
    <source>
        <dbReference type="ARBA" id="ARBA00022729"/>
    </source>
</evidence>
<proteinExistence type="predicted"/>
<evidence type="ECO:0000256" key="7">
    <source>
        <dbReference type="SAM" id="SignalP"/>
    </source>
</evidence>
<dbReference type="InterPro" id="IPR009011">
    <property type="entry name" value="Man6P_isomerase_rcpt-bd_dom_sf"/>
</dbReference>
<evidence type="ECO:0000256" key="3">
    <source>
        <dbReference type="ARBA" id="ARBA00022824"/>
    </source>
</evidence>
<protein>
    <recommendedName>
        <fullName evidence="1">Glucosidase 2 subunit beta</fullName>
    </recommendedName>
</protein>